<sequence>LTNPISNNTNIKKSKTPTFKLCVQGNKSLINFFYFGRCKRFENIDKKLTIFRNNGYEYLIKNPLQGQKYKSIDNLKNKNFIAALEHTKSQQEQLIMNLSRGQYFNKIPGMRTLSNKDTFCRSMHLQEQFQKEKNMSVQKIYAKTYLPEQFEQFERDFNPDKFYVAKPTSRFGGFGIIVSNNKSELMQPDFIIQEYVEDFLLYRNHKFDIRLHVLITSIDPLIAYLHYPGFVRLAKSTFQKPTAENSKNNHIHLTNLHQGGSEKKIYRTDDKILGAINVDSFLREVDKNPKHFNFVKNVTALQLKAKLLKLTEQVLVANYPEILKEAQHTGYNLHLWPKQLFQIVGVDAYFDTYGNAKVFEVNRGANLKYTMQTGPTHTRKAAVDALNLFGIRWYKDKDGKAINPMYGKSHPDIPNNTFEETYSMTMDELMNGKENMEKLTQIEKNCFQQINEEGSRLGVFTRLKFENHLGQFRNTSYLTRLLYQQLLKQRGQKTQKQQVQNLKQRNAQKIQAKNQRIKQDDQTKKLKEQNDQRIASLETDQTMKYEQVQNPTLQNQKEQKQEKKGISKILNFFTKKDQKKGK</sequence>
<dbReference type="SUPFAM" id="SSF56059">
    <property type="entry name" value="Glutathione synthetase ATP-binding domain-like"/>
    <property type="match status" value="1"/>
</dbReference>
<feature type="compositionally biased region" description="Polar residues" evidence="4">
    <location>
        <begin position="505"/>
        <end position="514"/>
    </location>
</feature>
<name>A0A146K884_9EUKA</name>
<feature type="compositionally biased region" description="Basic and acidic residues" evidence="4">
    <location>
        <begin position="517"/>
        <end position="531"/>
    </location>
</feature>
<gene>
    <name evidence="5" type="ORF">TPC1_15105</name>
</gene>
<dbReference type="EMBL" id="GDID01003779">
    <property type="protein sequence ID" value="JAP92827.1"/>
    <property type="molecule type" value="Transcribed_RNA"/>
</dbReference>
<dbReference type="AlphaFoldDB" id="A0A146K884"/>
<dbReference type="InterPro" id="IPR004344">
    <property type="entry name" value="TTL/TTLL_fam"/>
</dbReference>
<evidence type="ECO:0000256" key="2">
    <source>
        <dbReference type="ARBA" id="ARBA00022741"/>
    </source>
</evidence>
<dbReference type="Pfam" id="PF03133">
    <property type="entry name" value="TTL"/>
    <property type="match status" value="1"/>
</dbReference>
<accession>A0A146K884</accession>
<feature type="compositionally biased region" description="Polar residues" evidence="4">
    <location>
        <begin position="538"/>
        <end position="553"/>
    </location>
</feature>
<evidence type="ECO:0000313" key="5">
    <source>
        <dbReference type="EMBL" id="JAP92827.1"/>
    </source>
</evidence>
<dbReference type="GO" id="GO:0000226">
    <property type="term" value="P:microtubule cytoskeleton organization"/>
    <property type="evidence" value="ECO:0007669"/>
    <property type="project" value="TreeGrafter"/>
</dbReference>
<dbReference type="GO" id="GO:0070740">
    <property type="term" value="F:tubulin-glutamic acid ligase activity"/>
    <property type="evidence" value="ECO:0007669"/>
    <property type="project" value="TreeGrafter"/>
</dbReference>
<dbReference type="GO" id="GO:0015631">
    <property type="term" value="F:tubulin binding"/>
    <property type="evidence" value="ECO:0007669"/>
    <property type="project" value="TreeGrafter"/>
</dbReference>
<dbReference type="GO" id="GO:0005524">
    <property type="term" value="F:ATP binding"/>
    <property type="evidence" value="ECO:0007669"/>
    <property type="project" value="UniProtKB-KW"/>
</dbReference>
<feature type="non-terminal residue" evidence="5">
    <location>
        <position position="582"/>
    </location>
</feature>
<dbReference type="GO" id="GO:0036064">
    <property type="term" value="C:ciliary basal body"/>
    <property type="evidence" value="ECO:0007669"/>
    <property type="project" value="TreeGrafter"/>
</dbReference>
<keyword evidence="2" id="KW-0547">Nucleotide-binding</keyword>
<keyword evidence="1 5" id="KW-0436">Ligase</keyword>
<keyword evidence="3" id="KW-0067">ATP-binding</keyword>
<evidence type="ECO:0000256" key="1">
    <source>
        <dbReference type="ARBA" id="ARBA00022598"/>
    </source>
</evidence>
<evidence type="ECO:0000256" key="4">
    <source>
        <dbReference type="SAM" id="MobiDB-lite"/>
    </source>
</evidence>
<dbReference type="Gene3D" id="3.30.470.20">
    <property type="entry name" value="ATP-grasp fold, B domain"/>
    <property type="match status" value="1"/>
</dbReference>
<feature type="region of interest" description="Disordered" evidence="4">
    <location>
        <begin position="504"/>
        <end position="582"/>
    </location>
</feature>
<feature type="non-terminal residue" evidence="5">
    <location>
        <position position="1"/>
    </location>
</feature>
<proteinExistence type="predicted"/>
<dbReference type="PROSITE" id="PS51221">
    <property type="entry name" value="TTL"/>
    <property type="match status" value="1"/>
</dbReference>
<evidence type="ECO:0000256" key="3">
    <source>
        <dbReference type="ARBA" id="ARBA00022840"/>
    </source>
</evidence>
<dbReference type="PANTHER" id="PTHR12241">
    <property type="entry name" value="TUBULIN POLYGLUTAMYLASE"/>
    <property type="match status" value="1"/>
</dbReference>
<protein>
    <submittedName>
        <fullName evidence="5">Tubulin tyrosine ligase</fullName>
    </submittedName>
</protein>
<organism evidence="5">
    <name type="scientific">Trepomonas sp. PC1</name>
    <dbReference type="NCBI Taxonomy" id="1076344"/>
    <lineage>
        <taxon>Eukaryota</taxon>
        <taxon>Metamonada</taxon>
        <taxon>Diplomonadida</taxon>
        <taxon>Hexamitidae</taxon>
        <taxon>Hexamitinae</taxon>
        <taxon>Trepomonas</taxon>
    </lineage>
</organism>
<reference evidence="5" key="1">
    <citation type="submission" date="2015-07" db="EMBL/GenBank/DDBJ databases">
        <title>Adaptation to a free-living lifestyle via gene acquisitions in the diplomonad Trepomonas sp. PC1.</title>
        <authorList>
            <person name="Xu F."/>
            <person name="Jerlstrom-Hultqvist J."/>
            <person name="Kolisko M."/>
            <person name="Simpson A.G.B."/>
            <person name="Roger A.J."/>
            <person name="Svard S.G."/>
            <person name="Andersson J.O."/>
        </authorList>
    </citation>
    <scope>NUCLEOTIDE SEQUENCE</scope>
    <source>
        <strain evidence="5">PC1</strain>
    </source>
</reference>